<protein>
    <submittedName>
        <fullName evidence="2">Uncharacterized protein</fullName>
    </submittedName>
</protein>
<evidence type="ECO:0000256" key="1">
    <source>
        <dbReference type="SAM" id="Phobius"/>
    </source>
</evidence>
<comment type="caution">
    <text evidence="2">The sequence shown here is derived from an EMBL/GenBank/DDBJ whole genome shotgun (WGS) entry which is preliminary data.</text>
</comment>
<evidence type="ECO:0000313" key="3">
    <source>
        <dbReference type="Proteomes" id="UP000316304"/>
    </source>
</evidence>
<dbReference type="RefSeq" id="WP_146594184.1">
    <property type="nucleotide sequence ID" value="NZ_SJPT01000003.1"/>
</dbReference>
<reference evidence="2 3" key="1">
    <citation type="submission" date="2019-02" db="EMBL/GenBank/DDBJ databases">
        <title>Deep-cultivation of Planctomycetes and their phenomic and genomic characterization uncovers novel biology.</title>
        <authorList>
            <person name="Wiegand S."/>
            <person name="Jogler M."/>
            <person name="Boedeker C."/>
            <person name="Pinto D."/>
            <person name="Vollmers J."/>
            <person name="Rivas-Marin E."/>
            <person name="Kohn T."/>
            <person name="Peeters S.H."/>
            <person name="Heuer A."/>
            <person name="Rast P."/>
            <person name="Oberbeckmann S."/>
            <person name="Bunk B."/>
            <person name="Jeske O."/>
            <person name="Meyerdierks A."/>
            <person name="Storesund J.E."/>
            <person name="Kallscheuer N."/>
            <person name="Luecker S."/>
            <person name="Lage O.M."/>
            <person name="Pohl T."/>
            <person name="Merkel B.J."/>
            <person name="Hornburger P."/>
            <person name="Mueller R.-W."/>
            <person name="Bruemmer F."/>
            <person name="Labrenz M."/>
            <person name="Spormann A.M."/>
            <person name="Op Den Camp H."/>
            <person name="Overmann J."/>
            <person name="Amann R."/>
            <person name="Jetten M.S.M."/>
            <person name="Mascher T."/>
            <person name="Medema M.H."/>
            <person name="Devos D.P."/>
            <person name="Kaster A.-K."/>
            <person name="Ovreas L."/>
            <person name="Rohde M."/>
            <person name="Galperin M.Y."/>
            <person name="Jogler C."/>
        </authorList>
    </citation>
    <scope>NUCLEOTIDE SEQUENCE [LARGE SCALE GENOMIC DNA]</scope>
    <source>
        <strain evidence="2 3">Pla52o</strain>
    </source>
</reference>
<dbReference type="Proteomes" id="UP000316304">
    <property type="component" value="Unassembled WGS sequence"/>
</dbReference>
<evidence type="ECO:0000313" key="2">
    <source>
        <dbReference type="EMBL" id="TWU23896.1"/>
    </source>
</evidence>
<keyword evidence="1" id="KW-0472">Membrane</keyword>
<keyword evidence="1" id="KW-1133">Transmembrane helix</keyword>
<dbReference type="OrthoDB" id="284677at2"/>
<name>A0A5C6CL79_9BACT</name>
<keyword evidence="3" id="KW-1185">Reference proteome</keyword>
<organism evidence="2 3">
    <name type="scientific">Novipirellula galeiformis</name>
    <dbReference type="NCBI Taxonomy" id="2528004"/>
    <lineage>
        <taxon>Bacteria</taxon>
        <taxon>Pseudomonadati</taxon>
        <taxon>Planctomycetota</taxon>
        <taxon>Planctomycetia</taxon>
        <taxon>Pirellulales</taxon>
        <taxon>Pirellulaceae</taxon>
        <taxon>Novipirellula</taxon>
    </lineage>
</organism>
<gene>
    <name evidence="2" type="ORF">Pla52o_18190</name>
</gene>
<sequence>MDKSDSSRKKHLSVGKSSLGAIATVVLVGVYSLLQPMLEARWGLNLPKLGAPATNEVAEERNPDTIPASPTTTAQADLLYGVLREVAENRYISQEGLLYNPGSAEGHRLEHLRRHTRDDPSRPGSHGVFDGEMEGMLRTIDRAYAKAKSGDRTTVRVDDGRTIYTVDLGTRVGYVGGISGGRRQNPLARRVRIVLEDTGVITAYPME</sequence>
<accession>A0A5C6CL79</accession>
<keyword evidence="1" id="KW-0812">Transmembrane</keyword>
<feature type="transmembrane region" description="Helical" evidence="1">
    <location>
        <begin position="12"/>
        <end position="34"/>
    </location>
</feature>
<proteinExistence type="predicted"/>
<dbReference type="AlphaFoldDB" id="A0A5C6CL79"/>
<dbReference type="EMBL" id="SJPT01000003">
    <property type="protein sequence ID" value="TWU23896.1"/>
    <property type="molecule type" value="Genomic_DNA"/>
</dbReference>